<gene>
    <name evidence="3" type="ORF">NM961_19775</name>
</gene>
<feature type="domain" description="Peptidase M56" evidence="2">
    <location>
        <begin position="11"/>
        <end position="67"/>
    </location>
</feature>
<name>A0ABT1QXF2_9GAMM</name>
<dbReference type="InterPro" id="IPR008756">
    <property type="entry name" value="Peptidase_M56"/>
</dbReference>
<dbReference type="Pfam" id="PF05569">
    <property type="entry name" value="Peptidase_M56"/>
    <property type="match status" value="2"/>
</dbReference>
<dbReference type="InterPro" id="IPR052173">
    <property type="entry name" value="Beta-lactam_resp_regulator"/>
</dbReference>
<feature type="transmembrane region" description="Helical" evidence="1">
    <location>
        <begin position="88"/>
        <end position="112"/>
    </location>
</feature>
<accession>A0ABT1QXF2</accession>
<sequence>MTNSAWLQALSGANLAVSVAALAVLLLRRPLRRAGGALAAYRAWWTVPAALLAALLPLMRLSRPLSVAVVPGVAGAGDLLAASGRAVALLPASPLGALWLAGALGFLLLSALHQRRFRRGLRLRPWRGPVLRGEGGPCLLGLLRPRVVLPADFRRRYEARERRLILAHEIVHLRRGDLFANAAALLLRGLFWFNPLLHFAATRLRQDQELACDAAVAARFPQARRCYAGAMLKAQLGEAAPRQGQGALGCGWRSVHPLKQRIHMLNNQSIGKYRRRLGAAGAALLALLTAAVVWAAQPPAAAGFVDAQIVLRAPGKDARPVRLVNRFGERFAVASDTGVPRWQAEFVATPVSADTIRLVATLQRDGRAVAHPEIWLRDGEAGSLRFDSANPAEAIELELLVRRSDGPPLGRTAAP</sequence>
<evidence type="ECO:0000256" key="1">
    <source>
        <dbReference type="SAM" id="Phobius"/>
    </source>
</evidence>
<feature type="transmembrane region" description="Helical" evidence="1">
    <location>
        <begin position="277"/>
        <end position="296"/>
    </location>
</feature>
<protein>
    <submittedName>
        <fullName evidence="3">M56 family metallopeptidase</fullName>
    </submittedName>
</protein>
<organism evidence="3 4">
    <name type="scientific">Tahibacter harae</name>
    <dbReference type="NCBI Taxonomy" id="2963937"/>
    <lineage>
        <taxon>Bacteria</taxon>
        <taxon>Pseudomonadati</taxon>
        <taxon>Pseudomonadota</taxon>
        <taxon>Gammaproteobacteria</taxon>
        <taxon>Lysobacterales</taxon>
        <taxon>Rhodanobacteraceae</taxon>
        <taxon>Tahibacter</taxon>
    </lineage>
</organism>
<keyword evidence="1" id="KW-1133">Transmembrane helix</keyword>
<evidence type="ECO:0000313" key="4">
    <source>
        <dbReference type="Proteomes" id="UP001165498"/>
    </source>
</evidence>
<proteinExistence type="predicted"/>
<feature type="transmembrane region" description="Helical" evidence="1">
    <location>
        <begin position="39"/>
        <end position="59"/>
    </location>
</feature>
<evidence type="ECO:0000259" key="2">
    <source>
        <dbReference type="Pfam" id="PF05569"/>
    </source>
</evidence>
<dbReference type="Proteomes" id="UP001165498">
    <property type="component" value="Unassembled WGS sequence"/>
</dbReference>
<keyword evidence="4" id="KW-1185">Reference proteome</keyword>
<feature type="domain" description="Peptidase M56" evidence="2">
    <location>
        <begin position="136"/>
        <end position="265"/>
    </location>
</feature>
<feature type="transmembrane region" description="Helical" evidence="1">
    <location>
        <begin position="6"/>
        <end position="27"/>
    </location>
</feature>
<reference evidence="3" key="1">
    <citation type="submission" date="2022-07" db="EMBL/GenBank/DDBJ databases">
        <title>Tahibacter sp., a new gammaproteobacterium isolated from the silt sample collected at pig farm.</title>
        <authorList>
            <person name="Chen H."/>
        </authorList>
    </citation>
    <scope>NUCLEOTIDE SEQUENCE</scope>
    <source>
        <strain evidence="3">P2K</strain>
    </source>
</reference>
<keyword evidence="1" id="KW-0472">Membrane</keyword>
<dbReference type="RefSeq" id="WP_255916148.1">
    <property type="nucleotide sequence ID" value="NZ_JANFQO010000023.1"/>
</dbReference>
<evidence type="ECO:0000313" key="3">
    <source>
        <dbReference type="EMBL" id="MCQ4166959.1"/>
    </source>
</evidence>
<dbReference type="CDD" id="cd07341">
    <property type="entry name" value="M56_BlaR1_MecR1_like"/>
    <property type="match status" value="1"/>
</dbReference>
<dbReference type="PANTHER" id="PTHR34978:SF3">
    <property type="entry name" value="SLR0241 PROTEIN"/>
    <property type="match status" value="1"/>
</dbReference>
<dbReference type="EMBL" id="JANFQO010000023">
    <property type="protein sequence ID" value="MCQ4166959.1"/>
    <property type="molecule type" value="Genomic_DNA"/>
</dbReference>
<dbReference type="PANTHER" id="PTHR34978">
    <property type="entry name" value="POSSIBLE SENSOR-TRANSDUCER PROTEIN BLAR"/>
    <property type="match status" value="1"/>
</dbReference>
<comment type="caution">
    <text evidence="3">The sequence shown here is derived from an EMBL/GenBank/DDBJ whole genome shotgun (WGS) entry which is preliminary data.</text>
</comment>
<keyword evidence="1" id="KW-0812">Transmembrane</keyword>